<accession>A0A4P6LZE9</accession>
<reference evidence="12 13" key="1">
    <citation type="submission" date="2019-01" db="EMBL/GenBank/DDBJ databases">
        <title>PMF-metabolizing Aryl O-demethylase.</title>
        <authorList>
            <person name="Kim M."/>
        </authorList>
    </citation>
    <scope>NUCLEOTIDE SEQUENCE [LARGE SCALE GENOMIC DNA]</scope>
    <source>
        <strain evidence="12 13">PMF1</strain>
    </source>
</reference>
<dbReference type="PROSITE" id="PS50110">
    <property type="entry name" value="RESPONSE_REGULATORY"/>
    <property type="match status" value="1"/>
</dbReference>
<gene>
    <name evidence="12" type="primary">kdpE_2</name>
    <name evidence="12" type="ORF">PMF13cell1_03687</name>
</gene>
<protein>
    <recommendedName>
        <fullName evidence="1">Stage 0 sporulation protein A homolog</fullName>
    </recommendedName>
</protein>
<dbReference type="KEGG" id="bpro:PMF13cell1_03687"/>
<evidence type="ECO:0000313" key="13">
    <source>
        <dbReference type="Proteomes" id="UP000289794"/>
    </source>
</evidence>
<dbReference type="GO" id="GO:0032993">
    <property type="term" value="C:protein-DNA complex"/>
    <property type="evidence" value="ECO:0007669"/>
    <property type="project" value="TreeGrafter"/>
</dbReference>
<dbReference type="SMART" id="SM00448">
    <property type="entry name" value="REC"/>
    <property type="match status" value="1"/>
</dbReference>
<dbReference type="Proteomes" id="UP000289794">
    <property type="component" value="Chromosome"/>
</dbReference>
<dbReference type="GO" id="GO:0005829">
    <property type="term" value="C:cytosol"/>
    <property type="evidence" value="ECO:0007669"/>
    <property type="project" value="TreeGrafter"/>
</dbReference>
<dbReference type="Gene3D" id="1.10.10.10">
    <property type="entry name" value="Winged helix-like DNA-binding domain superfamily/Winged helix DNA-binding domain"/>
    <property type="match status" value="1"/>
</dbReference>
<dbReference type="InterPro" id="IPR036388">
    <property type="entry name" value="WH-like_DNA-bd_sf"/>
</dbReference>
<dbReference type="GO" id="GO:0000156">
    <property type="term" value="F:phosphorelay response regulator activity"/>
    <property type="evidence" value="ECO:0007669"/>
    <property type="project" value="TreeGrafter"/>
</dbReference>
<dbReference type="SUPFAM" id="SSF52172">
    <property type="entry name" value="CheY-like"/>
    <property type="match status" value="1"/>
</dbReference>
<keyword evidence="4" id="KW-0805">Transcription regulation</keyword>
<dbReference type="PROSITE" id="PS51755">
    <property type="entry name" value="OMPR_PHOB"/>
    <property type="match status" value="1"/>
</dbReference>
<evidence type="ECO:0000256" key="3">
    <source>
        <dbReference type="ARBA" id="ARBA00023012"/>
    </source>
</evidence>
<evidence type="ECO:0000256" key="4">
    <source>
        <dbReference type="ARBA" id="ARBA00023015"/>
    </source>
</evidence>
<feature type="modified residue" description="4-aspartylphosphate" evidence="8">
    <location>
        <position position="57"/>
    </location>
</feature>
<dbReference type="Pfam" id="PF00072">
    <property type="entry name" value="Response_reg"/>
    <property type="match status" value="1"/>
</dbReference>
<keyword evidence="2 8" id="KW-0597">Phosphoprotein</keyword>
<sequence>MGTHSKKNILIVEDDLKLNNGIRLALKGPEYDCIQCDCVSSGREAVQKENIHLILLDINLPDGNGLDWLTEIRQKSAVPVILISANNMEMDIVTGLKLGANDYITKPFSLMVLRARIEVQLRENETASAEIFQTENYSFDFRKMDFRVDGTGVELSRTEQRLLRKLVENPGVVLTREVLTDEIWSGDSEYVEEHALTVVIKRLRGKLRETEHKAAYIKTVYGIGYVWERQEKGTQV</sequence>
<dbReference type="PANTHER" id="PTHR48111:SF21">
    <property type="entry name" value="DNA-BINDING DUAL MASTER TRANSCRIPTIONAL REGULATOR RPAA"/>
    <property type="match status" value="1"/>
</dbReference>
<evidence type="ECO:0000256" key="9">
    <source>
        <dbReference type="PROSITE-ProRule" id="PRU01091"/>
    </source>
</evidence>
<dbReference type="InterPro" id="IPR001789">
    <property type="entry name" value="Sig_transdc_resp-reg_receiver"/>
</dbReference>
<name>A0A4P6LZE9_9FIRM</name>
<dbReference type="InterPro" id="IPR039420">
    <property type="entry name" value="WalR-like"/>
</dbReference>
<evidence type="ECO:0000256" key="7">
    <source>
        <dbReference type="ARBA" id="ARBA00024867"/>
    </source>
</evidence>
<evidence type="ECO:0000256" key="6">
    <source>
        <dbReference type="ARBA" id="ARBA00023163"/>
    </source>
</evidence>
<comment type="function">
    <text evidence="7">May play the central regulatory role in sporulation. It may be an element of the effector pathway responsible for the activation of sporulation genes in response to nutritional stress. Spo0A may act in concert with spo0H (a sigma factor) to control the expression of some genes that are critical to the sporulation process.</text>
</comment>
<dbReference type="InterPro" id="IPR011006">
    <property type="entry name" value="CheY-like_superfamily"/>
</dbReference>
<keyword evidence="6" id="KW-0804">Transcription</keyword>
<dbReference type="Pfam" id="PF00486">
    <property type="entry name" value="Trans_reg_C"/>
    <property type="match status" value="1"/>
</dbReference>
<evidence type="ECO:0000259" key="10">
    <source>
        <dbReference type="PROSITE" id="PS50110"/>
    </source>
</evidence>
<dbReference type="SMART" id="SM00862">
    <property type="entry name" value="Trans_reg_C"/>
    <property type="match status" value="1"/>
</dbReference>
<dbReference type="GO" id="GO:0006355">
    <property type="term" value="P:regulation of DNA-templated transcription"/>
    <property type="evidence" value="ECO:0007669"/>
    <property type="project" value="InterPro"/>
</dbReference>
<dbReference type="EMBL" id="CP035945">
    <property type="protein sequence ID" value="QBE98121.1"/>
    <property type="molecule type" value="Genomic_DNA"/>
</dbReference>
<keyword evidence="5 9" id="KW-0238">DNA-binding</keyword>
<proteinExistence type="predicted"/>
<dbReference type="Gene3D" id="3.40.50.2300">
    <property type="match status" value="1"/>
</dbReference>
<dbReference type="AlphaFoldDB" id="A0A4P6LZE9"/>
<evidence type="ECO:0000256" key="1">
    <source>
        <dbReference type="ARBA" id="ARBA00018672"/>
    </source>
</evidence>
<dbReference type="InterPro" id="IPR001867">
    <property type="entry name" value="OmpR/PhoB-type_DNA-bd"/>
</dbReference>
<evidence type="ECO:0000313" key="12">
    <source>
        <dbReference type="EMBL" id="QBE98121.1"/>
    </source>
</evidence>
<organism evidence="12 13">
    <name type="scientific">Blautia producta</name>
    <dbReference type="NCBI Taxonomy" id="33035"/>
    <lineage>
        <taxon>Bacteria</taxon>
        <taxon>Bacillati</taxon>
        <taxon>Bacillota</taxon>
        <taxon>Clostridia</taxon>
        <taxon>Lachnospirales</taxon>
        <taxon>Lachnospiraceae</taxon>
        <taxon>Blautia</taxon>
    </lineage>
</organism>
<evidence type="ECO:0000256" key="8">
    <source>
        <dbReference type="PROSITE-ProRule" id="PRU00169"/>
    </source>
</evidence>
<dbReference type="PANTHER" id="PTHR48111">
    <property type="entry name" value="REGULATOR OF RPOS"/>
    <property type="match status" value="1"/>
</dbReference>
<evidence type="ECO:0000256" key="2">
    <source>
        <dbReference type="ARBA" id="ARBA00022553"/>
    </source>
</evidence>
<keyword evidence="3" id="KW-0902">Two-component regulatory system</keyword>
<dbReference type="CDD" id="cd00383">
    <property type="entry name" value="trans_reg_C"/>
    <property type="match status" value="1"/>
</dbReference>
<dbReference type="RefSeq" id="WP_130183069.1">
    <property type="nucleotide sequence ID" value="NZ_CP035945.1"/>
</dbReference>
<evidence type="ECO:0000256" key="5">
    <source>
        <dbReference type="ARBA" id="ARBA00023125"/>
    </source>
</evidence>
<feature type="domain" description="Response regulatory" evidence="10">
    <location>
        <begin position="8"/>
        <end position="121"/>
    </location>
</feature>
<dbReference type="Gene3D" id="6.10.250.690">
    <property type="match status" value="1"/>
</dbReference>
<feature type="DNA-binding region" description="OmpR/PhoB-type" evidence="9">
    <location>
        <begin position="129"/>
        <end position="229"/>
    </location>
</feature>
<dbReference type="GO" id="GO:0000976">
    <property type="term" value="F:transcription cis-regulatory region binding"/>
    <property type="evidence" value="ECO:0007669"/>
    <property type="project" value="TreeGrafter"/>
</dbReference>
<feature type="domain" description="OmpR/PhoB-type" evidence="11">
    <location>
        <begin position="129"/>
        <end position="229"/>
    </location>
</feature>
<evidence type="ECO:0000259" key="11">
    <source>
        <dbReference type="PROSITE" id="PS51755"/>
    </source>
</evidence>